<reference evidence="2" key="1">
    <citation type="submission" date="2021-11" db="EMBL/GenBank/DDBJ databases">
        <title>Description of a new species Pelosinus isolated from the bottom sediments of Lake Baikal.</title>
        <authorList>
            <person name="Zakharyuk A."/>
        </authorList>
    </citation>
    <scope>NUCLEOTIDE SEQUENCE</scope>
    <source>
        <strain evidence="2">Bkl1</strain>
    </source>
</reference>
<organism evidence="2 3">
    <name type="scientific">Pelosinus baikalensis</name>
    <dbReference type="NCBI Taxonomy" id="2892015"/>
    <lineage>
        <taxon>Bacteria</taxon>
        <taxon>Bacillati</taxon>
        <taxon>Bacillota</taxon>
        <taxon>Negativicutes</taxon>
        <taxon>Selenomonadales</taxon>
        <taxon>Sporomusaceae</taxon>
        <taxon>Pelosinus</taxon>
    </lineage>
</organism>
<feature type="transmembrane region" description="Helical" evidence="1">
    <location>
        <begin position="12"/>
        <end position="31"/>
    </location>
</feature>
<evidence type="ECO:0000256" key="1">
    <source>
        <dbReference type="SAM" id="Phobius"/>
    </source>
</evidence>
<accession>A0ABS8HVH0</accession>
<protein>
    <submittedName>
        <fullName evidence="2">Uncharacterized protein</fullName>
    </submittedName>
</protein>
<dbReference type="PANTHER" id="PTHR30482:SF10">
    <property type="entry name" value="HIGH-AFFINITY BRANCHED-CHAIN AMINO ACID TRANSPORT PROTEIN BRAE"/>
    <property type="match status" value="1"/>
</dbReference>
<name>A0ABS8HVH0_9FIRM</name>
<keyword evidence="1" id="KW-0472">Membrane</keyword>
<dbReference type="InterPro" id="IPR043428">
    <property type="entry name" value="LivM-like"/>
</dbReference>
<gene>
    <name evidence="2" type="ORF">LMF89_17630</name>
</gene>
<keyword evidence="1" id="KW-0812">Transmembrane</keyword>
<dbReference type="PANTHER" id="PTHR30482">
    <property type="entry name" value="HIGH-AFFINITY BRANCHED-CHAIN AMINO ACID TRANSPORT SYSTEM PERMEASE"/>
    <property type="match status" value="1"/>
</dbReference>
<evidence type="ECO:0000313" key="2">
    <source>
        <dbReference type="EMBL" id="MCC5467158.1"/>
    </source>
</evidence>
<keyword evidence="1" id="KW-1133">Transmembrane helix</keyword>
<evidence type="ECO:0000313" key="3">
    <source>
        <dbReference type="Proteomes" id="UP001165492"/>
    </source>
</evidence>
<comment type="caution">
    <text evidence="2">The sequence shown here is derived from an EMBL/GenBank/DDBJ whole genome shotgun (WGS) entry which is preliminary data.</text>
</comment>
<keyword evidence="3" id="KW-1185">Reference proteome</keyword>
<sequence length="85" mass="9316">MFAVLGGSDVVWGPILGAVLLTVLPEVLRFATEYREMIYGAILVLMMAFRPQGLISESTLALWRAKLTGQPKIAGQDGVTRRTRP</sequence>
<dbReference type="EMBL" id="JAJHJB010000028">
    <property type="protein sequence ID" value="MCC5467158.1"/>
    <property type="molecule type" value="Genomic_DNA"/>
</dbReference>
<dbReference type="RefSeq" id="WP_229536185.1">
    <property type="nucleotide sequence ID" value="NZ_JAJHJB010000028.1"/>
</dbReference>
<proteinExistence type="predicted"/>
<dbReference type="Proteomes" id="UP001165492">
    <property type="component" value="Unassembled WGS sequence"/>
</dbReference>